<sequence length="423" mass="46780">MGQLAKQSALYGNLIFVCSSFTIIFPFYPGIADSKGIDLWLVGLIFSMNPIIKLFVTPFLGKLMFKVGRKTIVISSTVLTGLSMLVLGPIEYCDRTTVISISILSRLLSGVASACAFISITSIFVTDYPDKVVTMIGRMEAFIGIGYTLGPLIGMSMHGIKIVGTLVLFGSLILVFAPIAWKMLGTFRELKIANSKINSLPILFKPRIFFTMLMGTTYLFSYGFLGTILETHLKNFSLNTVYISLCFGLQSAFFLCTSIVTGIFLKNVNERVFLIIGLGFLAIGYSMLGPWTAIFPNKLWIVIFSLPIISIGQNFICIFNIPYMQKSIVIDYGYVRDDILDDYICSYLITFNSIGEVIGPIYAGFVSNFLGIEACCAIAFGATGFYFLAYVIGSGILWDLLKRRKAEIIPTQDVEDNNQSSKR</sequence>
<organism evidence="8 9">
    <name type="scientific">Stentor coeruleus</name>
    <dbReference type="NCBI Taxonomy" id="5963"/>
    <lineage>
        <taxon>Eukaryota</taxon>
        <taxon>Sar</taxon>
        <taxon>Alveolata</taxon>
        <taxon>Ciliophora</taxon>
        <taxon>Postciliodesmatophora</taxon>
        <taxon>Heterotrichea</taxon>
        <taxon>Heterotrichida</taxon>
        <taxon>Stentoridae</taxon>
        <taxon>Stentor</taxon>
    </lineage>
</organism>
<reference evidence="8 9" key="1">
    <citation type="submission" date="2016-11" db="EMBL/GenBank/DDBJ databases">
        <title>The macronuclear genome of Stentor coeruleus: a giant cell with tiny introns.</title>
        <authorList>
            <person name="Slabodnick M."/>
            <person name="Ruby J.G."/>
            <person name="Reiff S.B."/>
            <person name="Swart E.C."/>
            <person name="Gosai S."/>
            <person name="Prabakaran S."/>
            <person name="Witkowska E."/>
            <person name="Larue G.E."/>
            <person name="Fisher S."/>
            <person name="Freeman R.M."/>
            <person name="Gunawardena J."/>
            <person name="Chu W."/>
            <person name="Stover N.A."/>
            <person name="Gregory B.D."/>
            <person name="Nowacki M."/>
            <person name="Derisi J."/>
            <person name="Roy S.W."/>
            <person name="Marshall W.F."/>
            <person name="Sood P."/>
        </authorList>
    </citation>
    <scope>NUCLEOTIDE SEQUENCE [LARGE SCALE GENOMIC DNA]</scope>
    <source>
        <strain evidence="8">WM001</strain>
    </source>
</reference>
<dbReference type="GO" id="GO:0022857">
    <property type="term" value="F:transmembrane transporter activity"/>
    <property type="evidence" value="ECO:0007669"/>
    <property type="project" value="InterPro"/>
</dbReference>
<evidence type="ECO:0000256" key="2">
    <source>
        <dbReference type="ARBA" id="ARBA00006829"/>
    </source>
</evidence>
<feature type="transmembrane region" description="Helical" evidence="7">
    <location>
        <begin position="344"/>
        <end position="363"/>
    </location>
</feature>
<dbReference type="Gene3D" id="1.20.1250.20">
    <property type="entry name" value="MFS general substrate transporter like domains"/>
    <property type="match status" value="2"/>
</dbReference>
<feature type="transmembrane region" description="Helical" evidence="7">
    <location>
        <begin position="272"/>
        <end position="293"/>
    </location>
</feature>
<dbReference type="SUPFAM" id="SSF103473">
    <property type="entry name" value="MFS general substrate transporter"/>
    <property type="match status" value="1"/>
</dbReference>
<evidence type="ECO:0000256" key="7">
    <source>
        <dbReference type="SAM" id="Phobius"/>
    </source>
</evidence>
<keyword evidence="6 7" id="KW-0472">Membrane</keyword>
<comment type="similarity">
    <text evidence="2">Belongs to the major facilitator superfamily. Vesicular transporter family.</text>
</comment>
<dbReference type="InterPro" id="IPR036259">
    <property type="entry name" value="MFS_trans_sf"/>
</dbReference>
<accession>A0A1R2B0N6</accession>
<gene>
    <name evidence="8" type="ORF">SteCoe_31764</name>
</gene>
<dbReference type="AlphaFoldDB" id="A0A1R2B0N6"/>
<dbReference type="InterPro" id="IPR050930">
    <property type="entry name" value="MFS_Vesicular_Transporter"/>
</dbReference>
<evidence type="ECO:0000313" key="8">
    <source>
        <dbReference type="EMBL" id="OMJ70297.1"/>
    </source>
</evidence>
<dbReference type="GO" id="GO:0016020">
    <property type="term" value="C:membrane"/>
    <property type="evidence" value="ECO:0007669"/>
    <property type="project" value="UniProtKB-SubCell"/>
</dbReference>
<dbReference type="PANTHER" id="PTHR23506:SF26">
    <property type="entry name" value="MFS-TYPE TRANSPORTER SLC18B1"/>
    <property type="match status" value="1"/>
</dbReference>
<dbReference type="EMBL" id="MPUH01001102">
    <property type="protein sequence ID" value="OMJ70297.1"/>
    <property type="molecule type" value="Genomic_DNA"/>
</dbReference>
<evidence type="ECO:0008006" key="10">
    <source>
        <dbReference type="Google" id="ProtNLM"/>
    </source>
</evidence>
<evidence type="ECO:0000256" key="5">
    <source>
        <dbReference type="ARBA" id="ARBA00022989"/>
    </source>
</evidence>
<dbReference type="PANTHER" id="PTHR23506">
    <property type="entry name" value="GH10249P"/>
    <property type="match status" value="1"/>
</dbReference>
<evidence type="ECO:0000256" key="1">
    <source>
        <dbReference type="ARBA" id="ARBA00004141"/>
    </source>
</evidence>
<protein>
    <recommendedName>
        <fullName evidence="10">Major facilitator superfamily (MFS) profile domain-containing protein</fullName>
    </recommendedName>
</protein>
<feature type="transmembrane region" description="Helical" evidence="7">
    <location>
        <begin position="72"/>
        <end position="90"/>
    </location>
</feature>
<feature type="transmembrane region" description="Helical" evidence="7">
    <location>
        <begin position="369"/>
        <end position="398"/>
    </location>
</feature>
<keyword evidence="9" id="KW-1185">Reference proteome</keyword>
<dbReference type="InterPro" id="IPR011701">
    <property type="entry name" value="MFS"/>
</dbReference>
<dbReference type="PRINTS" id="PR01035">
    <property type="entry name" value="TCRTETA"/>
</dbReference>
<evidence type="ECO:0000256" key="3">
    <source>
        <dbReference type="ARBA" id="ARBA00022448"/>
    </source>
</evidence>
<feature type="transmembrane region" description="Helical" evidence="7">
    <location>
        <begin position="299"/>
        <end position="323"/>
    </location>
</feature>
<comment type="subcellular location">
    <subcellularLocation>
        <location evidence="1">Membrane</location>
        <topology evidence="1">Multi-pass membrane protein</topology>
    </subcellularLocation>
</comment>
<keyword evidence="3" id="KW-0813">Transport</keyword>
<feature type="transmembrane region" description="Helical" evidence="7">
    <location>
        <begin position="9"/>
        <end position="28"/>
    </location>
</feature>
<evidence type="ECO:0000256" key="6">
    <source>
        <dbReference type="ARBA" id="ARBA00023136"/>
    </source>
</evidence>
<evidence type="ECO:0000256" key="4">
    <source>
        <dbReference type="ARBA" id="ARBA00022692"/>
    </source>
</evidence>
<proteinExistence type="inferred from homology"/>
<evidence type="ECO:0000313" key="9">
    <source>
        <dbReference type="Proteomes" id="UP000187209"/>
    </source>
</evidence>
<feature type="transmembrane region" description="Helical" evidence="7">
    <location>
        <begin position="110"/>
        <end position="129"/>
    </location>
</feature>
<feature type="transmembrane region" description="Helical" evidence="7">
    <location>
        <begin position="241"/>
        <end position="265"/>
    </location>
</feature>
<feature type="transmembrane region" description="Helical" evidence="7">
    <location>
        <begin position="166"/>
        <end position="187"/>
    </location>
</feature>
<dbReference type="Pfam" id="PF07690">
    <property type="entry name" value="MFS_1"/>
    <property type="match status" value="1"/>
</dbReference>
<keyword evidence="5 7" id="KW-1133">Transmembrane helix</keyword>
<dbReference type="InterPro" id="IPR001958">
    <property type="entry name" value="Tet-R_TetA/multi-R_MdtG-like"/>
</dbReference>
<feature type="transmembrane region" description="Helical" evidence="7">
    <location>
        <begin position="208"/>
        <end position="229"/>
    </location>
</feature>
<dbReference type="OrthoDB" id="431755at2759"/>
<feature type="transmembrane region" description="Helical" evidence="7">
    <location>
        <begin position="40"/>
        <end position="60"/>
    </location>
</feature>
<keyword evidence="4 7" id="KW-0812">Transmembrane</keyword>
<comment type="caution">
    <text evidence="8">The sequence shown here is derived from an EMBL/GenBank/DDBJ whole genome shotgun (WGS) entry which is preliminary data.</text>
</comment>
<name>A0A1R2B0N6_9CILI</name>
<dbReference type="Proteomes" id="UP000187209">
    <property type="component" value="Unassembled WGS sequence"/>
</dbReference>